<dbReference type="PANTHER" id="PTHR47139">
    <property type="entry name" value="TUMOR NECROSIS FACTOR RECEPTOR SUPERFAMILY MEMBER 9"/>
    <property type="match status" value="1"/>
</dbReference>
<evidence type="ECO:0000256" key="1">
    <source>
        <dbReference type="PROSITE-ProRule" id="PRU00206"/>
    </source>
</evidence>
<dbReference type="InterPro" id="IPR009030">
    <property type="entry name" value="Growth_fac_rcpt_cys_sf"/>
</dbReference>
<reference evidence="5" key="1">
    <citation type="submission" date="2025-08" db="UniProtKB">
        <authorList>
            <consortium name="RefSeq"/>
        </authorList>
    </citation>
    <scope>IDENTIFICATION</scope>
</reference>
<dbReference type="PANTHER" id="PTHR47139:SF1">
    <property type="entry name" value="TUMOR NECROSIS FACTOR RECEPTOR SUPERFAMILY MEMBER 9"/>
    <property type="match status" value="1"/>
</dbReference>
<dbReference type="InterPro" id="IPR020413">
    <property type="entry name" value="TNFR_9"/>
</dbReference>
<dbReference type="PRINTS" id="PR01924">
    <property type="entry name" value="TNFACTORR9"/>
</dbReference>
<dbReference type="InterPro" id="IPR034020">
    <property type="entry name" value="TNFRSF9_N"/>
</dbReference>
<keyword evidence="2" id="KW-0472">Membrane</keyword>
<dbReference type="RefSeq" id="XP_008056701.1">
    <property type="nucleotide sequence ID" value="XM_008058510.1"/>
</dbReference>
<dbReference type="Proteomes" id="UP000189704">
    <property type="component" value="Unplaced"/>
</dbReference>
<dbReference type="Gene3D" id="2.10.50.10">
    <property type="entry name" value="Tumor Necrosis Factor Receptor, subunit A, domain 2"/>
    <property type="match status" value="2"/>
</dbReference>
<dbReference type="GeneID" id="103260861"/>
<accession>A0A1U7TSJ0</accession>
<sequence length="255" mass="27871">MGNGYYHLVATLLLVMNPERTKSMQDSCSNCPAGTFCGKNNNSICIPCPSNSFSSTSGQRHCNICKQCVGVFRIRKACSTTSNAECVCISGYHCLEAGCTMCAKDCEQGQELTTEGCKDCRFGTFNDEKHGICQPWTNCSLDGKYVLVHGTKKSDVVCGPVPADFTPGISSATTPAPATEPGFSPQILTFFLALTSATLLFLLFFLMFRFSVVGRGREKLLYIFKQPFLRPVQTVQEEDACSCRFPEEEEGGCEL</sequence>
<comment type="caution">
    <text evidence="1">Lacks conserved residue(s) required for the propagation of feature annotation.</text>
</comment>
<evidence type="ECO:0000259" key="3">
    <source>
        <dbReference type="PROSITE" id="PS50050"/>
    </source>
</evidence>
<dbReference type="GO" id="GO:0006915">
    <property type="term" value="P:apoptotic process"/>
    <property type="evidence" value="ECO:0007669"/>
    <property type="project" value="InterPro"/>
</dbReference>
<dbReference type="GO" id="GO:0009897">
    <property type="term" value="C:external side of plasma membrane"/>
    <property type="evidence" value="ECO:0007669"/>
    <property type="project" value="InterPro"/>
</dbReference>
<feature type="domain" description="TNFR-Cys" evidence="3">
    <location>
        <begin position="47"/>
        <end position="86"/>
    </location>
</feature>
<dbReference type="PROSITE" id="PS50050">
    <property type="entry name" value="TNFR_NGFR_2"/>
    <property type="match status" value="1"/>
</dbReference>
<dbReference type="InterPro" id="IPR001368">
    <property type="entry name" value="TNFR/NGFR_Cys_rich_reg"/>
</dbReference>
<feature type="disulfide bond" evidence="1">
    <location>
        <begin position="65"/>
        <end position="78"/>
    </location>
</feature>
<dbReference type="GO" id="GO:0038023">
    <property type="term" value="F:signaling receptor activity"/>
    <property type="evidence" value="ECO:0007669"/>
    <property type="project" value="InterPro"/>
</dbReference>
<evidence type="ECO:0000313" key="5">
    <source>
        <dbReference type="RefSeq" id="XP_008056701.1"/>
    </source>
</evidence>
<dbReference type="KEGG" id="csyr:103260861"/>
<keyword evidence="2" id="KW-0812">Transmembrane</keyword>
<dbReference type="Pfam" id="PF00020">
    <property type="entry name" value="TNFR_c6"/>
    <property type="match status" value="2"/>
</dbReference>
<keyword evidence="2" id="KW-1133">Transmembrane helix</keyword>
<dbReference type="SMART" id="SM01411">
    <property type="entry name" value="Ephrin_rec_like"/>
    <property type="match status" value="2"/>
</dbReference>
<gene>
    <name evidence="5" type="primary">TNFRSF9</name>
</gene>
<evidence type="ECO:0000313" key="4">
    <source>
        <dbReference type="Proteomes" id="UP000189704"/>
    </source>
</evidence>
<dbReference type="STRING" id="1868482.ENSTSYP00000020483"/>
<dbReference type="CTD" id="3604"/>
<dbReference type="AlphaFoldDB" id="A0A1U7TSJ0"/>
<feature type="transmembrane region" description="Helical" evidence="2">
    <location>
        <begin position="187"/>
        <end position="208"/>
    </location>
</feature>
<keyword evidence="1" id="KW-1015">Disulfide bond</keyword>
<name>A0A1U7TSJ0_CARSF</name>
<dbReference type="OrthoDB" id="9423210at2759"/>
<proteinExistence type="predicted"/>
<dbReference type="SMART" id="SM00208">
    <property type="entry name" value="TNFR"/>
    <property type="match status" value="2"/>
</dbReference>
<keyword evidence="5" id="KW-0675">Receptor</keyword>
<feature type="repeat" description="TNFR-Cys" evidence="1">
    <location>
        <begin position="47"/>
        <end position="86"/>
    </location>
</feature>
<keyword evidence="4" id="KW-1185">Reference proteome</keyword>
<organism evidence="4 5">
    <name type="scientific">Carlito syrichta</name>
    <name type="common">Philippine tarsier</name>
    <name type="synonym">Tarsius syrichta</name>
    <dbReference type="NCBI Taxonomy" id="1868482"/>
    <lineage>
        <taxon>Eukaryota</taxon>
        <taxon>Metazoa</taxon>
        <taxon>Chordata</taxon>
        <taxon>Craniata</taxon>
        <taxon>Vertebrata</taxon>
        <taxon>Euteleostomi</taxon>
        <taxon>Mammalia</taxon>
        <taxon>Eutheria</taxon>
        <taxon>Euarchontoglires</taxon>
        <taxon>Primates</taxon>
        <taxon>Haplorrhini</taxon>
        <taxon>Tarsiiformes</taxon>
        <taxon>Tarsiidae</taxon>
        <taxon>Carlito</taxon>
    </lineage>
</organism>
<dbReference type="GO" id="GO:0008285">
    <property type="term" value="P:negative regulation of cell population proliferation"/>
    <property type="evidence" value="ECO:0007669"/>
    <property type="project" value="InterPro"/>
</dbReference>
<protein>
    <submittedName>
        <fullName evidence="5">Tumor necrosis factor receptor superfamily member 9</fullName>
    </submittedName>
</protein>
<evidence type="ECO:0000256" key="2">
    <source>
        <dbReference type="SAM" id="Phobius"/>
    </source>
</evidence>
<feature type="disulfide bond" evidence="1">
    <location>
        <begin position="68"/>
        <end position="86"/>
    </location>
</feature>
<dbReference type="CDD" id="cd13410">
    <property type="entry name" value="TNFRSF9"/>
    <property type="match status" value="1"/>
</dbReference>
<dbReference type="SUPFAM" id="SSF57184">
    <property type="entry name" value="Growth factor receptor domain"/>
    <property type="match status" value="1"/>
</dbReference>